<comment type="caution">
    <text evidence="1">The sequence shown here is derived from an EMBL/GenBank/DDBJ whole genome shotgun (WGS) entry which is preliminary data.</text>
</comment>
<feature type="non-terminal residue" evidence="1">
    <location>
        <position position="93"/>
    </location>
</feature>
<organism evidence="1">
    <name type="scientific">marine sediment metagenome</name>
    <dbReference type="NCBI Taxonomy" id="412755"/>
    <lineage>
        <taxon>unclassified sequences</taxon>
        <taxon>metagenomes</taxon>
        <taxon>ecological metagenomes</taxon>
    </lineage>
</organism>
<dbReference type="EMBL" id="LAZR01052720">
    <property type="protein sequence ID" value="KKK82337.1"/>
    <property type="molecule type" value="Genomic_DNA"/>
</dbReference>
<sequence length="93" mass="10661">MKCPACWTEKAYRRQVKGRKGTILRCLLIVPMRCRHCYHEFCVPWILTIGKKTTPPASISSAQKPCRRPDIEGDEGKEVVIPIKAKRTDHTPE</sequence>
<gene>
    <name evidence="1" type="ORF">LCGC14_2804420</name>
</gene>
<proteinExistence type="predicted"/>
<accession>A0A0F8YLS8</accession>
<reference evidence="1" key="1">
    <citation type="journal article" date="2015" name="Nature">
        <title>Complex archaea that bridge the gap between prokaryotes and eukaryotes.</title>
        <authorList>
            <person name="Spang A."/>
            <person name="Saw J.H."/>
            <person name="Jorgensen S.L."/>
            <person name="Zaremba-Niedzwiedzka K."/>
            <person name="Martijn J."/>
            <person name="Lind A.E."/>
            <person name="van Eijk R."/>
            <person name="Schleper C."/>
            <person name="Guy L."/>
            <person name="Ettema T.J."/>
        </authorList>
    </citation>
    <scope>NUCLEOTIDE SEQUENCE</scope>
</reference>
<name>A0A0F8YLS8_9ZZZZ</name>
<evidence type="ECO:0000313" key="1">
    <source>
        <dbReference type="EMBL" id="KKK82337.1"/>
    </source>
</evidence>
<dbReference type="AlphaFoldDB" id="A0A0F8YLS8"/>
<protein>
    <submittedName>
        <fullName evidence="1">Uncharacterized protein</fullName>
    </submittedName>
</protein>